<keyword evidence="12 17" id="KW-0046">Antibiotic resistance</keyword>
<evidence type="ECO:0000256" key="14">
    <source>
        <dbReference type="ARBA" id="ARBA00032707"/>
    </source>
</evidence>
<evidence type="ECO:0000256" key="10">
    <source>
        <dbReference type="ARBA" id="ARBA00022989"/>
    </source>
</evidence>
<comment type="similarity">
    <text evidence="2 17">Belongs to the UppP family.</text>
</comment>
<evidence type="ECO:0000313" key="18">
    <source>
        <dbReference type="EMBL" id="SEB59652.1"/>
    </source>
</evidence>
<dbReference type="PANTHER" id="PTHR30622:SF3">
    <property type="entry name" value="UNDECAPRENYL-DIPHOSPHATASE"/>
    <property type="match status" value="1"/>
</dbReference>
<dbReference type="Proteomes" id="UP000183687">
    <property type="component" value="Unassembled WGS sequence"/>
</dbReference>
<dbReference type="EC" id="3.6.1.27" evidence="3 17"/>
<dbReference type="GO" id="GO:0009252">
    <property type="term" value="P:peptidoglycan biosynthetic process"/>
    <property type="evidence" value="ECO:0007669"/>
    <property type="project" value="UniProtKB-KW"/>
</dbReference>
<comment type="miscellaneous">
    <text evidence="17">Bacitracin is thought to be involved in the inhibition of peptidoglycan synthesis by sequestering undecaprenyl diphosphate, thereby reducing the pool of lipid carrier available.</text>
</comment>
<evidence type="ECO:0000256" key="3">
    <source>
        <dbReference type="ARBA" id="ARBA00012374"/>
    </source>
</evidence>
<evidence type="ECO:0000256" key="13">
    <source>
        <dbReference type="ARBA" id="ARBA00023316"/>
    </source>
</evidence>
<feature type="transmembrane region" description="Helical" evidence="17">
    <location>
        <begin position="46"/>
        <end position="67"/>
    </location>
</feature>
<evidence type="ECO:0000256" key="6">
    <source>
        <dbReference type="ARBA" id="ARBA00022692"/>
    </source>
</evidence>
<evidence type="ECO:0000256" key="17">
    <source>
        <dbReference type="HAMAP-Rule" id="MF_01006"/>
    </source>
</evidence>
<dbReference type="InterPro" id="IPR003824">
    <property type="entry name" value="UppP"/>
</dbReference>
<evidence type="ECO:0000256" key="1">
    <source>
        <dbReference type="ARBA" id="ARBA00004651"/>
    </source>
</evidence>
<dbReference type="EMBL" id="FNSH01000001">
    <property type="protein sequence ID" value="SEB59652.1"/>
    <property type="molecule type" value="Genomic_DNA"/>
</dbReference>
<dbReference type="HAMAP" id="MF_01006">
    <property type="entry name" value="Undec_diphosphatase"/>
    <property type="match status" value="1"/>
</dbReference>
<dbReference type="AlphaFoldDB" id="A0AB38A643"/>
<evidence type="ECO:0000256" key="15">
    <source>
        <dbReference type="ARBA" id="ARBA00032932"/>
    </source>
</evidence>
<dbReference type="GO" id="GO:0008360">
    <property type="term" value="P:regulation of cell shape"/>
    <property type="evidence" value="ECO:0007669"/>
    <property type="project" value="UniProtKB-KW"/>
</dbReference>
<dbReference type="PANTHER" id="PTHR30622">
    <property type="entry name" value="UNDECAPRENYL-DIPHOSPHATASE"/>
    <property type="match status" value="1"/>
</dbReference>
<keyword evidence="6 17" id="KW-0812">Transmembrane</keyword>
<feature type="transmembrane region" description="Helical" evidence="17">
    <location>
        <begin position="118"/>
        <end position="134"/>
    </location>
</feature>
<feature type="transmembrane region" description="Helical" evidence="17">
    <location>
        <begin position="273"/>
        <end position="294"/>
    </location>
</feature>
<evidence type="ECO:0000256" key="11">
    <source>
        <dbReference type="ARBA" id="ARBA00023136"/>
    </source>
</evidence>
<proteinExistence type="inferred from homology"/>
<dbReference type="GO" id="GO:0005886">
    <property type="term" value="C:plasma membrane"/>
    <property type="evidence" value="ECO:0007669"/>
    <property type="project" value="UniProtKB-SubCell"/>
</dbReference>
<comment type="function">
    <text evidence="17">Catalyzes the dephosphorylation of undecaprenyl diphosphate (UPP). Confers resistance to bacitracin.</text>
</comment>
<evidence type="ECO:0000256" key="2">
    <source>
        <dbReference type="ARBA" id="ARBA00010621"/>
    </source>
</evidence>
<dbReference type="GO" id="GO:0071555">
    <property type="term" value="P:cell wall organization"/>
    <property type="evidence" value="ECO:0007669"/>
    <property type="project" value="UniProtKB-KW"/>
</dbReference>
<feature type="transmembrane region" description="Helical" evidence="17">
    <location>
        <begin position="306"/>
        <end position="323"/>
    </location>
</feature>
<evidence type="ECO:0000256" key="4">
    <source>
        <dbReference type="ARBA" id="ARBA00021581"/>
    </source>
</evidence>
<dbReference type="GO" id="GO:0050380">
    <property type="term" value="F:undecaprenyl-diphosphatase activity"/>
    <property type="evidence" value="ECO:0007669"/>
    <property type="project" value="UniProtKB-UniRule"/>
</dbReference>
<keyword evidence="7 17" id="KW-0378">Hydrolase</keyword>
<comment type="caution">
    <text evidence="18">The sequence shown here is derived from an EMBL/GenBank/DDBJ whole genome shotgun (WGS) entry which is preliminary data.</text>
</comment>
<evidence type="ECO:0000313" key="19">
    <source>
        <dbReference type="Proteomes" id="UP000183687"/>
    </source>
</evidence>
<evidence type="ECO:0000256" key="8">
    <source>
        <dbReference type="ARBA" id="ARBA00022960"/>
    </source>
</evidence>
<keyword evidence="13 17" id="KW-0961">Cell wall biogenesis/degradation</keyword>
<evidence type="ECO:0000256" key="12">
    <source>
        <dbReference type="ARBA" id="ARBA00023251"/>
    </source>
</evidence>
<organism evidence="18 19">
    <name type="scientific">Atopobium minutum</name>
    <dbReference type="NCBI Taxonomy" id="1381"/>
    <lineage>
        <taxon>Bacteria</taxon>
        <taxon>Bacillati</taxon>
        <taxon>Actinomycetota</taxon>
        <taxon>Coriobacteriia</taxon>
        <taxon>Coriobacteriales</taxon>
        <taxon>Atopobiaceae</taxon>
        <taxon>Atopobium</taxon>
    </lineage>
</organism>
<evidence type="ECO:0000256" key="16">
    <source>
        <dbReference type="ARBA" id="ARBA00047594"/>
    </source>
</evidence>
<reference evidence="18 19" key="1">
    <citation type="submission" date="2016-10" db="EMBL/GenBank/DDBJ databases">
        <authorList>
            <person name="Varghese N."/>
            <person name="Submissions S."/>
        </authorList>
    </citation>
    <scope>NUCLEOTIDE SEQUENCE [LARGE SCALE GENOMIC DNA]</scope>
    <source>
        <strain evidence="18 19">DSM 20586</strain>
    </source>
</reference>
<keyword evidence="10 17" id="KW-1133">Transmembrane helix</keyword>
<evidence type="ECO:0000256" key="9">
    <source>
        <dbReference type="ARBA" id="ARBA00022984"/>
    </source>
</evidence>
<name>A0AB38A643_9ACTN</name>
<keyword evidence="8 17" id="KW-0133">Cell shape</keyword>
<dbReference type="GO" id="GO:0046677">
    <property type="term" value="P:response to antibiotic"/>
    <property type="evidence" value="ECO:0007669"/>
    <property type="project" value="UniProtKB-UniRule"/>
</dbReference>
<evidence type="ECO:0000256" key="5">
    <source>
        <dbReference type="ARBA" id="ARBA00022475"/>
    </source>
</evidence>
<accession>A0AB38A643</accession>
<comment type="catalytic activity">
    <reaction evidence="16 17">
        <text>di-trans,octa-cis-undecaprenyl diphosphate + H2O = di-trans,octa-cis-undecaprenyl phosphate + phosphate + H(+)</text>
        <dbReference type="Rhea" id="RHEA:28094"/>
        <dbReference type="ChEBI" id="CHEBI:15377"/>
        <dbReference type="ChEBI" id="CHEBI:15378"/>
        <dbReference type="ChEBI" id="CHEBI:43474"/>
        <dbReference type="ChEBI" id="CHEBI:58405"/>
        <dbReference type="ChEBI" id="CHEBI:60392"/>
        <dbReference type="EC" id="3.6.1.27"/>
    </reaction>
</comment>
<sequence length="324" mass="34916">MDLLIEILKSILFGIVEGITEWLPVSSTGHMLLLSQFVTLNVSKDFWDMFLVVIQLGAILAVVILFFSKLNPLSRTKDAAERTNTWKLWAKIVVACVPAAVVGIPLDNWMEEHLGGPFVIAGALIVYGIIFIVIEKYREVRAKALLAQGEKAVAAALVGKGAASGASAPKHMAVPNIHDVSVSELADTEAKISDVFQMTWPVALGIGAFQVLSIIPGTSRSGSTIIGGLLLGCSRAVAAEFTFFLAIPVMFGASLLRLVKFFLKGNAFTSAELMILGTGCLVAFVLSLLTVRFLMSFVKRHNFQPFGVYRIVLGALVIAYFALV</sequence>
<dbReference type="Pfam" id="PF02673">
    <property type="entry name" value="BacA"/>
    <property type="match status" value="2"/>
</dbReference>
<protein>
    <recommendedName>
        <fullName evidence="4 17">Undecaprenyl-diphosphatase</fullName>
        <ecNumber evidence="3 17">3.6.1.27</ecNumber>
    </recommendedName>
    <alternativeName>
        <fullName evidence="15 17">Bacitracin resistance protein</fullName>
    </alternativeName>
    <alternativeName>
        <fullName evidence="14 17">Undecaprenyl pyrophosphate phosphatase</fullName>
    </alternativeName>
</protein>
<feature type="transmembrane region" description="Helical" evidence="17">
    <location>
        <begin position="229"/>
        <end position="253"/>
    </location>
</feature>
<keyword evidence="5 17" id="KW-1003">Cell membrane</keyword>
<dbReference type="RefSeq" id="WP_002563205.1">
    <property type="nucleotide sequence ID" value="NZ_CALJSN010000004.1"/>
</dbReference>
<comment type="subcellular location">
    <subcellularLocation>
        <location evidence="1 17">Cell membrane</location>
        <topology evidence="1 17">Multi-pass membrane protein</topology>
    </subcellularLocation>
</comment>
<feature type="transmembrane region" description="Helical" evidence="17">
    <location>
        <begin position="88"/>
        <end position="106"/>
    </location>
</feature>
<evidence type="ECO:0000256" key="7">
    <source>
        <dbReference type="ARBA" id="ARBA00022801"/>
    </source>
</evidence>
<keyword evidence="9 17" id="KW-0573">Peptidoglycan synthesis</keyword>
<gene>
    <name evidence="17" type="primary">uppP</name>
    <name evidence="18" type="ORF">SAMN04489746_0695</name>
</gene>
<keyword evidence="11 17" id="KW-0472">Membrane</keyword>